<organism evidence="2 5">
    <name type="scientific">Pseudoduganella plicata</name>
    <dbReference type="NCBI Taxonomy" id="321984"/>
    <lineage>
        <taxon>Bacteria</taxon>
        <taxon>Pseudomonadati</taxon>
        <taxon>Pseudomonadota</taxon>
        <taxon>Betaproteobacteria</taxon>
        <taxon>Burkholderiales</taxon>
        <taxon>Oxalobacteraceae</taxon>
        <taxon>Telluria group</taxon>
        <taxon>Pseudoduganella</taxon>
    </lineage>
</organism>
<accession>A0A4P7BCD1</accession>
<dbReference type="Proteomes" id="UP000294359">
    <property type="component" value="Chromosome"/>
</dbReference>
<evidence type="ECO:0000313" key="4">
    <source>
        <dbReference type="Proteomes" id="UP000294359"/>
    </source>
</evidence>
<reference evidence="2" key="3">
    <citation type="submission" date="2022-12" db="EMBL/GenBank/DDBJ databases">
        <authorList>
            <person name="Sun Q."/>
            <person name="Kim S."/>
        </authorList>
    </citation>
    <scope>NUCLEOTIDE SEQUENCE</scope>
    <source>
        <strain evidence="2">KCTC 12344</strain>
    </source>
</reference>
<gene>
    <name evidence="3" type="ORF">E1742_09130</name>
    <name evidence="2" type="ORF">GCM10007388_06120</name>
</gene>
<evidence type="ECO:0000313" key="2">
    <source>
        <dbReference type="EMBL" id="GGY76259.1"/>
    </source>
</evidence>
<feature type="domain" description="DUF7931" evidence="1">
    <location>
        <begin position="11"/>
        <end position="146"/>
    </location>
</feature>
<proteinExistence type="predicted"/>
<evidence type="ECO:0000313" key="5">
    <source>
        <dbReference type="Proteomes" id="UP000619512"/>
    </source>
</evidence>
<protein>
    <recommendedName>
        <fullName evidence="1">DUF7931 domain-containing protein</fullName>
    </recommendedName>
</protein>
<dbReference type="EMBL" id="BMWW01000001">
    <property type="protein sequence ID" value="GGY76259.1"/>
    <property type="molecule type" value="Genomic_DNA"/>
</dbReference>
<evidence type="ECO:0000259" key="1">
    <source>
        <dbReference type="Pfam" id="PF25559"/>
    </source>
</evidence>
<evidence type="ECO:0000313" key="3">
    <source>
        <dbReference type="EMBL" id="QBQ36301.1"/>
    </source>
</evidence>
<sequence>MERQSFDTRAGFQAALDAVFGRARLTLKMFDPDFASWDLGSVRNDALLRAFLRGGGRLQLVAHSNVRLERDAPRFLRLLQDYGHLIECRVTNRSLRHLTDSFCVADERDVVRRFHCDFFRGEVNLDEPSSTQSVLERLEGIWAETAPGLHAVVTGL</sequence>
<reference evidence="2" key="1">
    <citation type="journal article" date="2014" name="Int. J. Syst. Evol. Microbiol.">
        <title>Complete genome sequence of Corynebacterium casei LMG S-19264T (=DSM 44701T), isolated from a smear-ripened cheese.</title>
        <authorList>
            <consortium name="US DOE Joint Genome Institute (JGI-PGF)"/>
            <person name="Walter F."/>
            <person name="Albersmeier A."/>
            <person name="Kalinowski J."/>
            <person name="Ruckert C."/>
        </authorList>
    </citation>
    <scope>NUCLEOTIDE SEQUENCE</scope>
    <source>
        <strain evidence="2">KCTC 12344</strain>
    </source>
</reference>
<dbReference type="AlphaFoldDB" id="A0A4P7BCD1"/>
<dbReference type="Proteomes" id="UP000619512">
    <property type="component" value="Unassembled WGS sequence"/>
</dbReference>
<dbReference type="RefSeq" id="WP_134384585.1">
    <property type="nucleotide sequence ID" value="NZ_BMWW01000001.1"/>
</dbReference>
<keyword evidence="4" id="KW-1185">Reference proteome</keyword>
<reference evidence="3 4" key="2">
    <citation type="submission" date="2019-03" db="EMBL/GenBank/DDBJ databases">
        <title>Draft Genome Sequences of Six Type Strains of the Genus Massilia.</title>
        <authorList>
            <person name="Miess H."/>
            <person name="Frediansyhah A."/>
            <person name="Gross H."/>
        </authorList>
    </citation>
    <scope>NUCLEOTIDE SEQUENCE [LARGE SCALE GENOMIC DNA]</scope>
    <source>
        <strain evidence="3 4">DSM 17505</strain>
    </source>
</reference>
<dbReference type="InterPro" id="IPR057691">
    <property type="entry name" value="DUF7931"/>
</dbReference>
<dbReference type="Pfam" id="PF25559">
    <property type="entry name" value="DUF7931"/>
    <property type="match status" value="1"/>
</dbReference>
<name>A0A4P7BCD1_9BURK</name>
<dbReference type="OrthoDB" id="9179759at2"/>
<dbReference type="EMBL" id="CP038026">
    <property type="protein sequence ID" value="QBQ36301.1"/>
    <property type="molecule type" value="Genomic_DNA"/>
</dbReference>